<organism evidence="9 10">
    <name type="scientific">Aquimarina gracilis</name>
    <dbReference type="NCBI Taxonomy" id="874422"/>
    <lineage>
        <taxon>Bacteria</taxon>
        <taxon>Pseudomonadati</taxon>
        <taxon>Bacteroidota</taxon>
        <taxon>Flavobacteriia</taxon>
        <taxon>Flavobacteriales</taxon>
        <taxon>Flavobacteriaceae</taxon>
        <taxon>Aquimarina</taxon>
    </lineage>
</organism>
<comment type="caution">
    <text evidence="9">The sequence shown here is derived from an EMBL/GenBank/DDBJ whole genome shotgun (WGS) entry which is preliminary data.</text>
</comment>
<feature type="chain" id="PRO_5046668942" evidence="8">
    <location>
        <begin position="38"/>
        <end position="594"/>
    </location>
</feature>
<keyword evidence="3" id="KW-1134">Transmembrane beta strand</keyword>
<dbReference type="PANTHER" id="PTHR30069">
    <property type="entry name" value="TONB-DEPENDENT OUTER MEMBRANE RECEPTOR"/>
    <property type="match status" value="1"/>
</dbReference>
<name>A0ABU5ZY87_9FLAO</name>
<keyword evidence="9" id="KW-0675">Receptor</keyword>
<evidence type="ECO:0000313" key="10">
    <source>
        <dbReference type="Proteomes" id="UP001327027"/>
    </source>
</evidence>
<proteinExistence type="predicted"/>
<dbReference type="PANTHER" id="PTHR30069:SF29">
    <property type="entry name" value="HEMOGLOBIN AND HEMOGLOBIN-HAPTOGLOBIN-BINDING PROTEIN 1-RELATED"/>
    <property type="match status" value="1"/>
</dbReference>
<dbReference type="SUPFAM" id="SSF56935">
    <property type="entry name" value="Porins"/>
    <property type="match status" value="1"/>
</dbReference>
<evidence type="ECO:0000256" key="3">
    <source>
        <dbReference type="ARBA" id="ARBA00022452"/>
    </source>
</evidence>
<evidence type="ECO:0000256" key="8">
    <source>
        <dbReference type="SAM" id="SignalP"/>
    </source>
</evidence>
<evidence type="ECO:0000256" key="7">
    <source>
        <dbReference type="ARBA" id="ARBA00023237"/>
    </source>
</evidence>
<keyword evidence="10" id="KW-1185">Reference proteome</keyword>
<evidence type="ECO:0000256" key="6">
    <source>
        <dbReference type="ARBA" id="ARBA00023136"/>
    </source>
</evidence>
<evidence type="ECO:0000313" key="9">
    <source>
        <dbReference type="EMBL" id="MEB3346818.1"/>
    </source>
</evidence>
<dbReference type="InterPro" id="IPR036942">
    <property type="entry name" value="Beta-barrel_TonB_sf"/>
</dbReference>
<dbReference type="InterPro" id="IPR039426">
    <property type="entry name" value="TonB-dep_rcpt-like"/>
</dbReference>
<dbReference type="EMBL" id="JAYKLX010000007">
    <property type="protein sequence ID" value="MEB3346818.1"/>
    <property type="molecule type" value="Genomic_DNA"/>
</dbReference>
<keyword evidence="6" id="KW-0472">Membrane</keyword>
<dbReference type="Proteomes" id="UP001327027">
    <property type="component" value="Unassembled WGS sequence"/>
</dbReference>
<evidence type="ECO:0000256" key="4">
    <source>
        <dbReference type="ARBA" id="ARBA00022692"/>
    </source>
</evidence>
<evidence type="ECO:0000256" key="1">
    <source>
        <dbReference type="ARBA" id="ARBA00004571"/>
    </source>
</evidence>
<accession>A0ABU5ZY87</accession>
<keyword evidence="2" id="KW-0813">Transport</keyword>
<keyword evidence="5 8" id="KW-0732">Signal</keyword>
<keyword evidence="4" id="KW-0812">Transmembrane</keyword>
<protein>
    <submittedName>
        <fullName evidence="9">TonB-dependent receptor</fullName>
    </submittedName>
</protein>
<keyword evidence="7" id="KW-0998">Cell outer membrane</keyword>
<evidence type="ECO:0000256" key="5">
    <source>
        <dbReference type="ARBA" id="ARBA00022729"/>
    </source>
</evidence>
<feature type="signal peptide" evidence="8">
    <location>
        <begin position="1"/>
        <end position="37"/>
    </location>
</feature>
<sequence>MFTYFKKNNRPQGSSRPLRSKVLLFIGSLFLSVFNFAQEKEDENLDTERVVIVKTYTPTISDAFKVKSTPILNDSITQKKKEIRYSIFSVPVASTYTPAKGRAANIDRPKPIEIYDNYATLGFGNFTSVLAEFYSNFQLNRSDNLGLYLHHNSSQGDIEDVPLDNKFYNTYLDLNYTSRSRDYTYGLEVGVEHQLFNWYGLPEIPALTPEQIEGIDPQQNYFGVKLGGKLQFDDLYFKNASLNYRFFGDALESVEHHVVAKPTFEFEMGNSLITTNFIVDYLSGSFDRDIDPILQTPNNYGILNLGVHPSLVILRDNLTVNLGAAAYYSIDTENSDNDFYIYPKVTASYRLLDEAVIAYGGLEGELKQNSYRDAVQQNPFVSPTLIIEQTNNQFDAYIGLKGKISDVVSYNFRGSYISEDEKPLFVNNPRSPLLLEGFDYGNSFSYRYDDMTTFVGYGELNFEISKKFKLGASAEYFSYDNEDEQEAWNLPEVKASILVDYQINKQWFAGAQVFYVGERKDIDNTIVTVPTLPLSTVTLDSYFDANVNLGYRLNDQLSFFVKGNNLVGENYDRWVNFPVQGIQFLGGVTYKFDY</sequence>
<reference evidence="9 10" key="1">
    <citation type="journal article" date="2013" name="Int. J. Syst. Evol. Microbiol.">
        <title>Aquimarina gracilis sp. nov., isolated from the gut microflora of a mussel, Mytilus coruscus, and emended description of Aquimarina spongiae.</title>
        <authorList>
            <person name="Park S.C."/>
            <person name="Choe H.N."/>
            <person name="Baik K.S."/>
            <person name="Seong C.N."/>
        </authorList>
    </citation>
    <scope>NUCLEOTIDE SEQUENCE [LARGE SCALE GENOMIC DNA]</scope>
    <source>
        <strain evidence="9 10">PSC32</strain>
    </source>
</reference>
<comment type="subcellular location">
    <subcellularLocation>
        <location evidence="1">Cell outer membrane</location>
        <topology evidence="1">Multi-pass membrane protein</topology>
    </subcellularLocation>
</comment>
<dbReference type="Gene3D" id="2.40.170.20">
    <property type="entry name" value="TonB-dependent receptor, beta-barrel domain"/>
    <property type="match status" value="1"/>
</dbReference>
<gene>
    <name evidence="9" type="ORF">U6A24_15170</name>
</gene>
<evidence type="ECO:0000256" key="2">
    <source>
        <dbReference type="ARBA" id="ARBA00022448"/>
    </source>
</evidence>
<dbReference type="RefSeq" id="WP_324180844.1">
    <property type="nucleotide sequence ID" value="NZ_BAABAW010000020.1"/>
</dbReference>